<feature type="compositionally biased region" description="Basic and acidic residues" evidence="1">
    <location>
        <begin position="254"/>
        <end position="272"/>
    </location>
</feature>
<dbReference type="InterPro" id="IPR013783">
    <property type="entry name" value="Ig-like_fold"/>
</dbReference>
<accession>A0A329R270</accession>
<name>A0A329R270_9ACTN</name>
<dbReference type="InterPro" id="IPR035070">
    <property type="entry name" value="Streptogrisin_prodomain"/>
</dbReference>
<dbReference type="Gene3D" id="2.60.40.10">
    <property type="entry name" value="Immunoglobulins"/>
    <property type="match status" value="2"/>
</dbReference>
<feature type="compositionally biased region" description="Basic and acidic residues" evidence="1">
    <location>
        <begin position="279"/>
        <end position="296"/>
    </location>
</feature>
<proteinExistence type="predicted"/>
<keyword evidence="5" id="KW-1185">Reference proteome</keyword>
<keyword evidence="2" id="KW-0472">Membrane</keyword>
<dbReference type="AlphaFoldDB" id="A0A329R270"/>
<feature type="region of interest" description="Disordered" evidence="1">
    <location>
        <begin position="247"/>
        <end position="302"/>
    </location>
</feature>
<dbReference type="InterPro" id="IPR009003">
    <property type="entry name" value="Peptidase_S1_PA"/>
</dbReference>
<dbReference type="CDD" id="cd21112">
    <property type="entry name" value="alphaLP-like"/>
    <property type="match status" value="1"/>
</dbReference>
<comment type="caution">
    <text evidence="4">The sequence shown here is derived from an EMBL/GenBank/DDBJ whole genome shotgun (WGS) entry which is preliminary data.</text>
</comment>
<protein>
    <recommendedName>
        <fullName evidence="6">Bacterial Ig-like domain-containing protein</fullName>
    </recommendedName>
</protein>
<feature type="transmembrane region" description="Helical" evidence="2">
    <location>
        <begin position="774"/>
        <end position="794"/>
    </location>
</feature>
<feature type="chain" id="PRO_5016405628" description="Bacterial Ig-like domain-containing protein" evidence="3">
    <location>
        <begin position="31"/>
        <end position="802"/>
    </location>
</feature>
<evidence type="ECO:0000313" key="4">
    <source>
        <dbReference type="EMBL" id="RAW18735.1"/>
    </source>
</evidence>
<dbReference type="Gene3D" id="2.40.10.10">
    <property type="entry name" value="Trypsin-like serine proteases"/>
    <property type="match status" value="1"/>
</dbReference>
<dbReference type="NCBIfam" id="NF033510">
    <property type="entry name" value="Ca_tandemer"/>
    <property type="match status" value="2"/>
</dbReference>
<feature type="region of interest" description="Disordered" evidence="1">
    <location>
        <begin position="570"/>
        <end position="589"/>
    </location>
</feature>
<dbReference type="Gene3D" id="3.30.300.50">
    <property type="match status" value="1"/>
</dbReference>
<feature type="region of interest" description="Disordered" evidence="1">
    <location>
        <begin position="168"/>
        <end position="194"/>
    </location>
</feature>
<keyword evidence="2" id="KW-0812">Transmembrane</keyword>
<dbReference type="Proteomes" id="UP000250462">
    <property type="component" value="Unassembled WGS sequence"/>
</dbReference>
<evidence type="ECO:0000313" key="5">
    <source>
        <dbReference type="Proteomes" id="UP000250462"/>
    </source>
</evidence>
<keyword evidence="2" id="KW-1133">Transmembrane helix</keyword>
<keyword evidence="3" id="KW-0732">Signal</keyword>
<dbReference type="GO" id="GO:0005975">
    <property type="term" value="P:carbohydrate metabolic process"/>
    <property type="evidence" value="ECO:0007669"/>
    <property type="project" value="UniProtKB-ARBA"/>
</dbReference>
<feature type="signal peptide" evidence="3">
    <location>
        <begin position="1"/>
        <end position="30"/>
    </location>
</feature>
<gene>
    <name evidence="4" type="ORF">DPM12_01295</name>
</gene>
<evidence type="ECO:0008006" key="6">
    <source>
        <dbReference type="Google" id="ProtNLM"/>
    </source>
</evidence>
<evidence type="ECO:0000256" key="2">
    <source>
        <dbReference type="SAM" id="Phobius"/>
    </source>
</evidence>
<dbReference type="InterPro" id="IPR043504">
    <property type="entry name" value="Peptidase_S1_PA_chymotrypsin"/>
</dbReference>
<feature type="region of interest" description="Disordered" evidence="1">
    <location>
        <begin position="666"/>
        <end position="711"/>
    </location>
</feature>
<feature type="compositionally biased region" description="Polar residues" evidence="1">
    <location>
        <begin position="574"/>
        <end position="585"/>
    </location>
</feature>
<organism evidence="4 5">
    <name type="scientific">Phytoactinopolyspora halophila</name>
    <dbReference type="NCBI Taxonomy" id="1981511"/>
    <lineage>
        <taxon>Bacteria</taxon>
        <taxon>Bacillati</taxon>
        <taxon>Actinomycetota</taxon>
        <taxon>Actinomycetes</taxon>
        <taxon>Jiangellales</taxon>
        <taxon>Jiangellaceae</taxon>
        <taxon>Phytoactinopolyspora</taxon>
    </lineage>
</organism>
<evidence type="ECO:0000256" key="3">
    <source>
        <dbReference type="SAM" id="SignalP"/>
    </source>
</evidence>
<reference evidence="4 5" key="1">
    <citation type="submission" date="2018-06" db="EMBL/GenBank/DDBJ databases">
        <title>Phytoactinopolyspora halophila sp. nov., a novel halophilic actinomycete isolated from a saline soil in China.</title>
        <authorList>
            <person name="Tang S.-K."/>
        </authorList>
    </citation>
    <scope>NUCLEOTIDE SEQUENCE [LARGE SCALE GENOMIC DNA]</scope>
    <source>
        <strain evidence="4 5">YIM 96934</strain>
    </source>
</reference>
<evidence type="ECO:0000256" key="1">
    <source>
        <dbReference type="SAM" id="MobiDB-lite"/>
    </source>
</evidence>
<dbReference type="EMBL" id="QMIG01000001">
    <property type="protein sequence ID" value="RAW18735.1"/>
    <property type="molecule type" value="Genomic_DNA"/>
</dbReference>
<sequence>MSVAAVGRRFALTSVASSLIFATTLGSATASDDASSADSPVADVRMHEYDTADFEEQADDLPPGLVEAIERDLDVSPERYLAQAAAAKNAADVVNELGDIVTAAWLDGSTLHVVVEDRADEPAAAATGAEVHVGDSLTDAVDAARQQGRLAIADRETDSVRPLEAEFTGGPYEEEHDPDQNGAQPEGDVHGGFGYGIVEGDSVFRCTAAFNGTGPDGNPRTLTSGQCSQGESGLLDGVVGLLDGLLSSGASEQDSDKDGDGHEDGGDGHEDTADPPNLDEQRDDVHRHDPDDHGDGETGPFARFVEDSIGIGDGHDVAQLAVSTTAWTPTPSVATEVGEGEQGPQVPIYDSTLPISGAPVCSSGAVSDWTCGSVLGTEMSVPVGDEEVSGFMLDACSLPGDMGGPVVSGNYAIGITSGSTQAGSECDEADDRDATGQPVTLAYALAGGPDTVRERYGDEWNLAVHVGTPDVTAPVEGDVTGKEPTVRGRVDAAAGATVVVDVDGAEPVEAEVQADGTWRAPIEESLSPGRHTYTVAASHAPSLAGDATTSEAVTETFEVAEVASLVVQSPADGETTSNVRPSFTGTGDPGARITLEFDDEMTSTVVDADGTWSIAPPEGPRAGRFDAMITQETGGGTANTSIEGVGIVPGAPVVVGPGGEVTARDVISGTGIPGSTVAARIQPSSEEREGSPEPATDAESERERIATTDEEGNWEVELEGLPPGRYTVSAIQAVDDLKSERSASVTFEIVGPPTGERRGVDADEDDLAETGTSLLLPILGGLLLFGLGSVGLWWRRRAVRGA</sequence>
<dbReference type="SUPFAM" id="SSF50494">
    <property type="entry name" value="Trypsin-like serine proteases"/>
    <property type="match status" value="1"/>
</dbReference>